<dbReference type="InterPro" id="IPR013325">
    <property type="entry name" value="RNA_pol_sigma_r2"/>
</dbReference>
<dbReference type="Gene3D" id="1.10.1740.10">
    <property type="match status" value="1"/>
</dbReference>
<evidence type="ECO:0000313" key="8">
    <source>
        <dbReference type="EMBL" id="SHD76779.1"/>
    </source>
</evidence>
<keyword evidence="2" id="KW-0805">Transcription regulation</keyword>
<sequence length="161" mass="19304">MTELEKLYRTYFEDVYLYILSLSKNRHIAEDITSEAFIKAIESIDTFRGTCDIRVWLCQIAKNCYFSYLRKNKKFTFTDKELKNVTEFNIDHLIISKENSMKVHEILHKLKNPYKEVFSLRVFSELSFKQIGSLFGKTDNWACVTYHRARKKIQEEMEVYL</sequence>
<dbReference type="Proteomes" id="UP000245423">
    <property type="component" value="Chromosome 1"/>
</dbReference>
<feature type="domain" description="RNA polymerase sigma-70 region 2" evidence="6">
    <location>
        <begin position="7"/>
        <end position="74"/>
    </location>
</feature>
<dbReference type="NCBIfam" id="TIGR02937">
    <property type="entry name" value="sigma70-ECF"/>
    <property type="match status" value="1"/>
</dbReference>
<dbReference type="InterPro" id="IPR036388">
    <property type="entry name" value="WH-like_DNA-bd_sf"/>
</dbReference>
<dbReference type="Pfam" id="PF08281">
    <property type="entry name" value="Sigma70_r4_2"/>
    <property type="match status" value="1"/>
</dbReference>
<evidence type="ECO:0000256" key="5">
    <source>
        <dbReference type="ARBA" id="ARBA00023163"/>
    </source>
</evidence>
<dbReference type="GO" id="GO:0003677">
    <property type="term" value="F:DNA binding"/>
    <property type="evidence" value="ECO:0007669"/>
    <property type="project" value="UniProtKB-KW"/>
</dbReference>
<evidence type="ECO:0000256" key="1">
    <source>
        <dbReference type="ARBA" id="ARBA00010641"/>
    </source>
</evidence>
<dbReference type="RefSeq" id="WP_005582791.1">
    <property type="nucleotide sequence ID" value="NZ_LT669839.1"/>
</dbReference>
<dbReference type="Gene3D" id="1.10.10.10">
    <property type="entry name" value="Winged helix-like DNA-binding domain superfamily/Winged helix DNA-binding domain"/>
    <property type="match status" value="1"/>
</dbReference>
<evidence type="ECO:0000313" key="9">
    <source>
        <dbReference type="Proteomes" id="UP000245423"/>
    </source>
</evidence>
<dbReference type="InterPro" id="IPR039425">
    <property type="entry name" value="RNA_pol_sigma-70-like"/>
</dbReference>
<dbReference type="SUPFAM" id="SSF88659">
    <property type="entry name" value="Sigma3 and sigma4 domains of RNA polymerase sigma factors"/>
    <property type="match status" value="1"/>
</dbReference>
<gene>
    <name evidence="8" type="ORF">CUESP1_1408</name>
</gene>
<protein>
    <submittedName>
        <fullName evidence="8">RNA polymerase sigma factor, sigma-70 family</fullName>
    </submittedName>
</protein>
<keyword evidence="5" id="KW-0804">Transcription</keyword>
<evidence type="ECO:0000256" key="4">
    <source>
        <dbReference type="ARBA" id="ARBA00023125"/>
    </source>
</evidence>
<dbReference type="InterPro" id="IPR014284">
    <property type="entry name" value="RNA_pol_sigma-70_dom"/>
</dbReference>
<organism evidence="8 9">
    <name type="scientific">[Clostridium] ultunense Esp</name>
    <dbReference type="NCBI Taxonomy" id="1288971"/>
    <lineage>
        <taxon>Bacteria</taxon>
        <taxon>Bacillati</taxon>
        <taxon>Bacillota</taxon>
        <taxon>Tissierellia</taxon>
        <taxon>Tissierellales</taxon>
        <taxon>Tepidimicrobiaceae</taxon>
        <taxon>Schnuerera</taxon>
    </lineage>
</organism>
<reference evidence="8 9" key="1">
    <citation type="submission" date="2016-11" db="EMBL/GenBank/DDBJ databases">
        <authorList>
            <person name="Manzoor S."/>
        </authorList>
    </citation>
    <scope>NUCLEOTIDE SEQUENCE [LARGE SCALE GENOMIC DNA]</scope>
    <source>
        <strain evidence="8">Clostridium ultunense strain Esp</strain>
    </source>
</reference>
<name>M1ZH30_9FIRM</name>
<dbReference type="OrthoDB" id="9795666at2"/>
<dbReference type="PANTHER" id="PTHR43133:SF52">
    <property type="entry name" value="ECF RNA POLYMERASE SIGMA FACTOR SIGL"/>
    <property type="match status" value="1"/>
</dbReference>
<dbReference type="InterPro" id="IPR013249">
    <property type="entry name" value="RNA_pol_sigma70_r4_t2"/>
</dbReference>
<dbReference type="Pfam" id="PF04542">
    <property type="entry name" value="Sigma70_r2"/>
    <property type="match status" value="1"/>
</dbReference>
<dbReference type="PANTHER" id="PTHR43133">
    <property type="entry name" value="RNA POLYMERASE ECF-TYPE SIGMA FACTO"/>
    <property type="match status" value="1"/>
</dbReference>
<dbReference type="EMBL" id="LT669839">
    <property type="protein sequence ID" value="SHD76779.1"/>
    <property type="molecule type" value="Genomic_DNA"/>
</dbReference>
<feature type="domain" description="RNA polymerase sigma factor 70 region 4 type 2" evidence="7">
    <location>
        <begin position="101"/>
        <end position="153"/>
    </location>
</feature>
<dbReference type="InterPro" id="IPR013324">
    <property type="entry name" value="RNA_pol_sigma_r3/r4-like"/>
</dbReference>
<dbReference type="AlphaFoldDB" id="M1ZH30"/>
<dbReference type="GO" id="GO:0016987">
    <property type="term" value="F:sigma factor activity"/>
    <property type="evidence" value="ECO:0007669"/>
    <property type="project" value="UniProtKB-KW"/>
</dbReference>
<evidence type="ECO:0000256" key="3">
    <source>
        <dbReference type="ARBA" id="ARBA00023082"/>
    </source>
</evidence>
<dbReference type="HOGENOM" id="CLU_047691_3_4_9"/>
<proteinExistence type="inferred from homology"/>
<evidence type="ECO:0000259" key="6">
    <source>
        <dbReference type="Pfam" id="PF04542"/>
    </source>
</evidence>
<keyword evidence="3" id="KW-0731">Sigma factor</keyword>
<keyword evidence="4" id="KW-0238">DNA-binding</keyword>
<dbReference type="SUPFAM" id="SSF88946">
    <property type="entry name" value="Sigma2 domain of RNA polymerase sigma factors"/>
    <property type="match status" value="1"/>
</dbReference>
<accession>M1ZH30</accession>
<evidence type="ECO:0000256" key="2">
    <source>
        <dbReference type="ARBA" id="ARBA00023015"/>
    </source>
</evidence>
<keyword evidence="9" id="KW-1185">Reference proteome</keyword>
<comment type="similarity">
    <text evidence="1">Belongs to the sigma-70 factor family. ECF subfamily.</text>
</comment>
<dbReference type="InterPro" id="IPR007627">
    <property type="entry name" value="RNA_pol_sigma70_r2"/>
</dbReference>
<dbReference type="GO" id="GO:0006352">
    <property type="term" value="P:DNA-templated transcription initiation"/>
    <property type="evidence" value="ECO:0007669"/>
    <property type="project" value="InterPro"/>
</dbReference>
<evidence type="ECO:0000259" key="7">
    <source>
        <dbReference type="Pfam" id="PF08281"/>
    </source>
</evidence>